<comment type="subcellular location">
    <subcellularLocation>
        <location evidence="6">Cytoplasm</location>
    </subcellularLocation>
</comment>
<dbReference type="SUPFAM" id="SSF51735">
    <property type="entry name" value="NAD(P)-binding Rossmann-fold domains"/>
    <property type="match status" value="1"/>
</dbReference>
<evidence type="ECO:0000259" key="7">
    <source>
        <dbReference type="SMART" id="SM00881"/>
    </source>
</evidence>
<evidence type="ECO:0000256" key="5">
    <source>
        <dbReference type="ARBA" id="ARBA00023163"/>
    </source>
</evidence>
<dbReference type="Gene3D" id="3.40.50.720">
    <property type="entry name" value="NAD(P)-binding Rossmann-like Domain"/>
    <property type="match status" value="1"/>
</dbReference>
<dbReference type="InterPro" id="IPR036291">
    <property type="entry name" value="NAD(P)-bd_dom_sf"/>
</dbReference>
<dbReference type="PANTHER" id="PTHR35786">
    <property type="entry name" value="REDOX-SENSING TRANSCRIPTIONAL REPRESSOR REX"/>
    <property type="match status" value="1"/>
</dbReference>
<comment type="subunit">
    <text evidence="6">Homodimer.</text>
</comment>
<dbReference type="AlphaFoldDB" id="A0A0G3EJS9"/>
<evidence type="ECO:0000256" key="1">
    <source>
        <dbReference type="ARBA" id="ARBA00022490"/>
    </source>
</evidence>
<dbReference type="SMART" id="SM00881">
    <property type="entry name" value="CoA_binding"/>
    <property type="match status" value="1"/>
</dbReference>
<sequence length="222" mass="24194">MSDQPDAMACKTAGVPTLKRLPLYLRLLRRMREEGAEYASGAVLARELELDPIVVRKDLAITGARGKPRLGFPLHELIESVEEFLGWSNTTDAFLAGTGSLGQALLGYRGFEQHGLRITAAFDVDSGTVGRRIYGKTVLHIDRLADLARRMHVRLGILTVPAAVAQEVADAMVAGGIRGIWNFTPTRLHVPEEVILQREDLASTLAVLSHKLHLQGALNKSG</sequence>
<dbReference type="GO" id="GO:0005737">
    <property type="term" value="C:cytoplasm"/>
    <property type="evidence" value="ECO:0007669"/>
    <property type="project" value="UniProtKB-SubCell"/>
</dbReference>
<dbReference type="GO" id="GO:0003677">
    <property type="term" value="F:DNA binding"/>
    <property type="evidence" value="ECO:0007669"/>
    <property type="project" value="UniProtKB-UniRule"/>
</dbReference>
<feature type="domain" description="CoA-binding" evidence="7">
    <location>
        <begin position="86"/>
        <end position="187"/>
    </location>
</feature>
<dbReference type="InterPro" id="IPR036388">
    <property type="entry name" value="WH-like_DNA-bd_sf"/>
</dbReference>
<dbReference type="InterPro" id="IPR009718">
    <property type="entry name" value="Rex_DNA-bd_C_dom"/>
</dbReference>
<evidence type="ECO:0000313" key="9">
    <source>
        <dbReference type="Proteomes" id="UP000035268"/>
    </source>
</evidence>
<feature type="binding site" evidence="6">
    <location>
        <begin position="97"/>
        <end position="102"/>
    </location>
    <ligand>
        <name>NAD(+)</name>
        <dbReference type="ChEBI" id="CHEBI:57540"/>
    </ligand>
</feature>
<dbReference type="InterPro" id="IPR022876">
    <property type="entry name" value="Tscrpt_rep_Rex"/>
</dbReference>
<keyword evidence="5 6" id="KW-0804">Transcription</keyword>
<reference evidence="8 9" key="2">
    <citation type="journal article" date="2016" name="ISME J.">
        <title>Characterization of the first cultured representative of Verrucomicrobia subdivision 5 indicates the proposal of a novel phylum.</title>
        <authorList>
            <person name="Spring S."/>
            <person name="Bunk B."/>
            <person name="Sproer C."/>
            <person name="Schumann P."/>
            <person name="Rohde M."/>
            <person name="Tindall B.J."/>
            <person name="Klenk H.P."/>
        </authorList>
    </citation>
    <scope>NUCLEOTIDE SEQUENCE [LARGE SCALE GENOMIC DNA]</scope>
    <source>
        <strain evidence="8 9">L21-Fru-AB</strain>
    </source>
</reference>
<reference evidence="9" key="1">
    <citation type="submission" date="2015-02" db="EMBL/GenBank/DDBJ databases">
        <title>Description and complete genome sequence of the first cultured representative of the subdivision 5 of the Verrucomicrobia phylum.</title>
        <authorList>
            <person name="Spring S."/>
            <person name="Bunk B."/>
            <person name="Sproer C."/>
            <person name="Klenk H.-P."/>
        </authorList>
    </citation>
    <scope>NUCLEOTIDE SEQUENCE [LARGE SCALE GENOMIC DNA]</scope>
    <source>
        <strain evidence="9">L21-Fru-AB</strain>
    </source>
</reference>
<keyword evidence="6" id="KW-0520">NAD</keyword>
<comment type="function">
    <text evidence="6">Modulates transcription in response to changes in cellular NADH/NAD(+) redox state.</text>
</comment>
<dbReference type="SUPFAM" id="SSF46785">
    <property type="entry name" value="Winged helix' DNA-binding domain"/>
    <property type="match status" value="1"/>
</dbReference>
<gene>
    <name evidence="8" type="primary">rex_2</name>
    <name evidence="6" type="synonym">rex</name>
    <name evidence="8" type="ORF">L21SP4_02480</name>
</gene>
<dbReference type="NCBIfam" id="NF003995">
    <property type="entry name" value="PRK05472.2-4"/>
    <property type="match status" value="1"/>
</dbReference>
<dbReference type="PANTHER" id="PTHR35786:SF1">
    <property type="entry name" value="REDOX-SENSING TRANSCRIPTIONAL REPRESSOR REX 1"/>
    <property type="match status" value="1"/>
</dbReference>
<feature type="DNA-binding region" description="H-T-H motif" evidence="6">
    <location>
        <begin position="23"/>
        <end position="62"/>
    </location>
</feature>
<dbReference type="InterPro" id="IPR003781">
    <property type="entry name" value="CoA-bd"/>
</dbReference>
<dbReference type="HAMAP" id="MF_01131">
    <property type="entry name" value="Rex"/>
    <property type="match status" value="1"/>
</dbReference>
<proteinExistence type="inferred from homology"/>
<keyword evidence="9" id="KW-1185">Reference proteome</keyword>
<dbReference type="NCBIfam" id="NF003994">
    <property type="entry name" value="PRK05472.2-3"/>
    <property type="match status" value="1"/>
</dbReference>
<keyword evidence="1 6" id="KW-0963">Cytoplasm</keyword>
<dbReference type="Gene3D" id="1.10.10.10">
    <property type="entry name" value="Winged helix-like DNA-binding domain superfamily/Winged helix DNA-binding domain"/>
    <property type="match status" value="1"/>
</dbReference>
<keyword evidence="4 6" id="KW-0238">DNA-binding</keyword>
<dbReference type="KEGG" id="vbl:L21SP4_02480"/>
<dbReference type="InterPro" id="IPR036390">
    <property type="entry name" value="WH_DNA-bd_sf"/>
</dbReference>
<keyword evidence="3 6" id="KW-0805">Transcription regulation</keyword>
<accession>A0A0G3EJS9</accession>
<evidence type="ECO:0000256" key="2">
    <source>
        <dbReference type="ARBA" id="ARBA00022491"/>
    </source>
</evidence>
<keyword evidence="2 6" id="KW-0678">Repressor</keyword>
<evidence type="ECO:0000313" key="8">
    <source>
        <dbReference type="EMBL" id="AKJ65702.1"/>
    </source>
</evidence>
<dbReference type="Proteomes" id="UP000035268">
    <property type="component" value="Chromosome"/>
</dbReference>
<dbReference type="GO" id="GO:0045892">
    <property type="term" value="P:negative regulation of DNA-templated transcription"/>
    <property type="evidence" value="ECO:0007669"/>
    <property type="project" value="InterPro"/>
</dbReference>
<evidence type="ECO:0000256" key="3">
    <source>
        <dbReference type="ARBA" id="ARBA00023015"/>
    </source>
</evidence>
<dbReference type="EMBL" id="CP010904">
    <property type="protein sequence ID" value="AKJ65702.1"/>
    <property type="molecule type" value="Genomic_DNA"/>
</dbReference>
<dbReference type="Pfam" id="PF02629">
    <property type="entry name" value="CoA_binding"/>
    <property type="match status" value="1"/>
</dbReference>
<protein>
    <recommendedName>
        <fullName evidence="6">Redox-sensing transcriptional repressor Rex</fullName>
    </recommendedName>
</protein>
<organism evidence="8 9">
    <name type="scientific">Kiritimatiella glycovorans</name>
    <dbReference type="NCBI Taxonomy" id="1307763"/>
    <lineage>
        <taxon>Bacteria</taxon>
        <taxon>Pseudomonadati</taxon>
        <taxon>Kiritimatiellota</taxon>
        <taxon>Kiritimatiellia</taxon>
        <taxon>Kiritimatiellales</taxon>
        <taxon>Kiritimatiellaceae</taxon>
        <taxon>Kiritimatiella</taxon>
    </lineage>
</organism>
<dbReference type="STRING" id="1307763.L21SP4_02480"/>
<dbReference type="GO" id="GO:0051775">
    <property type="term" value="P:response to redox state"/>
    <property type="evidence" value="ECO:0007669"/>
    <property type="project" value="InterPro"/>
</dbReference>
<evidence type="ECO:0000256" key="4">
    <source>
        <dbReference type="ARBA" id="ARBA00023125"/>
    </source>
</evidence>
<dbReference type="NCBIfam" id="NF003996">
    <property type="entry name" value="PRK05472.2-5"/>
    <property type="match status" value="1"/>
</dbReference>
<dbReference type="GO" id="GO:0003700">
    <property type="term" value="F:DNA-binding transcription factor activity"/>
    <property type="evidence" value="ECO:0007669"/>
    <property type="project" value="UniProtKB-UniRule"/>
</dbReference>
<comment type="similarity">
    <text evidence="6">Belongs to the transcriptional regulatory Rex family.</text>
</comment>
<dbReference type="Pfam" id="PF06971">
    <property type="entry name" value="Put_DNA-bind_N"/>
    <property type="match status" value="1"/>
</dbReference>
<evidence type="ECO:0000256" key="6">
    <source>
        <dbReference type="HAMAP-Rule" id="MF_01131"/>
    </source>
</evidence>
<name>A0A0G3EJS9_9BACT</name>